<keyword evidence="3" id="KW-1185">Reference proteome</keyword>
<comment type="caution">
    <text evidence="2">The sequence shown here is derived from an EMBL/GenBank/DDBJ whole genome shotgun (WGS) entry which is preliminary data.</text>
</comment>
<evidence type="ECO:0000313" key="3">
    <source>
        <dbReference type="Proteomes" id="UP000784294"/>
    </source>
</evidence>
<name>A0A3S4ZND3_9PLAT</name>
<dbReference type="OrthoDB" id="76966at2759"/>
<dbReference type="AlphaFoldDB" id="A0A3S4ZND3"/>
<keyword evidence="1" id="KW-0175">Coiled coil</keyword>
<evidence type="ECO:0000313" key="2">
    <source>
        <dbReference type="EMBL" id="VEL07733.1"/>
    </source>
</evidence>
<gene>
    <name evidence="2" type="ORF">PXEA_LOCUS1173</name>
</gene>
<protein>
    <submittedName>
        <fullName evidence="2">Uncharacterized protein</fullName>
    </submittedName>
</protein>
<evidence type="ECO:0000256" key="1">
    <source>
        <dbReference type="SAM" id="Coils"/>
    </source>
</evidence>
<sequence>MNVFSSRFCLTSNQMAEINDKNTKIGQMAEQMETSARSKKQDADKSVRDVEVLRKQLREEKKMKKAAIHKVDDLLSQVSDPTIREPLQTLGNN</sequence>
<organism evidence="2 3">
    <name type="scientific">Protopolystoma xenopodis</name>
    <dbReference type="NCBI Taxonomy" id="117903"/>
    <lineage>
        <taxon>Eukaryota</taxon>
        <taxon>Metazoa</taxon>
        <taxon>Spiralia</taxon>
        <taxon>Lophotrochozoa</taxon>
        <taxon>Platyhelminthes</taxon>
        <taxon>Monogenea</taxon>
        <taxon>Polyopisthocotylea</taxon>
        <taxon>Polystomatidea</taxon>
        <taxon>Polystomatidae</taxon>
        <taxon>Protopolystoma</taxon>
    </lineage>
</organism>
<dbReference type="EMBL" id="CAAALY010002368">
    <property type="protein sequence ID" value="VEL07733.1"/>
    <property type="molecule type" value="Genomic_DNA"/>
</dbReference>
<reference evidence="2" key="1">
    <citation type="submission" date="2018-11" db="EMBL/GenBank/DDBJ databases">
        <authorList>
            <consortium name="Pathogen Informatics"/>
        </authorList>
    </citation>
    <scope>NUCLEOTIDE SEQUENCE</scope>
</reference>
<feature type="coiled-coil region" evidence="1">
    <location>
        <begin position="40"/>
        <end position="70"/>
    </location>
</feature>
<proteinExistence type="predicted"/>
<accession>A0A3S4ZND3</accession>
<dbReference type="Proteomes" id="UP000784294">
    <property type="component" value="Unassembled WGS sequence"/>
</dbReference>